<dbReference type="EnsemblMetazoa" id="XM_030974944">
    <property type="protein sequence ID" value="XP_030830804"/>
    <property type="gene ID" value="LOC105441213"/>
</dbReference>
<evidence type="ECO:0000256" key="8">
    <source>
        <dbReference type="ARBA" id="ARBA00022801"/>
    </source>
</evidence>
<evidence type="ECO:0000256" key="13">
    <source>
        <dbReference type="SAM" id="MobiDB-lite"/>
    </source>
</evidence>
<dbReference type="PANTHER" id="PTHR11079:SF149">
    <property type="entry name" value="TRNA-SPECIFIC ADENOSINE DEAMINASE 2"/>
    <property type="match status" value="1"/>
</dbReference>
<accession>A0A7M7N6L0</accession>
<keyword evidence="6" id="KW-0819">tRNA processing</keyword>
<reference evidence="15" key="2">
    <citation type="submission" date="2021-01" db="UniProtKB">
        <authorList>
            <consortium name="EnsemblMetazoa"/>
        </authorList>
    </citation>
    <scope>IDENTIFICATION</scope>
</reference>
<evidence type="ECO:0000256" key="1">
    <source>
        <dbReference type="ARBA" id="ARBA00001947"/>
    </source>
</evidence>
<evidence type="ECO:0000256" key="4">
    <source>
        <dbReference type="ARBA" id="ARBA00012740"/>
    </source>
</evidence>
<dbReference type="OrthoDB" id="408702at2759"/>
<evidence type="ECO:0000256" key="6">
    <source>
        <dbReference type="ARBA" id="ARBA00022694"/>
    </source>
</evidence>
<dbReference type="InterPro" id="IPR002125">
    <property type="entry name" value="CMP_dCMP_dom"/>
</dbReference>
<dbReference type="FunCoup" id="A0A7M7N6L0">
    <property type="interactions" value="607"/>
</dbReference>
<evidence type="ECO:0000256" key="2">
    <source>
        <dbReference type="ARBA" id="ARBA00002255"/>
    </source>
</evidence>
<feature type="domain" description="CMP/dCMP-type deaminase" evidence="14">
    <location>
        <begin position="7"/>
        <end position="132"/>
    </location>
</feature>
<keyword evidence="8" id="KW-0378">Hydrolase</keyword>
<keyword evidence="16" id="KW-1185">Reference proteome</keyword>
<evidence type="ECO:0000256" key="7">
    <source>
        <dbReference type="ARBA" id="ARBA00022723"/>
    </source>
</evidence>
<comment type="catalytic activity">
    <reaction evidence="12">
        <text>adenosine(34) in tRNA + H2O + H(+) = inosine(34) in tRNA + NH4(+)</text>
        <dbReference type="Rhea" id="RHEA:43168"/>
        <dbReference type="Rhea" id="RHEA-COMP:10373"/>
        <dbReference type="Rhea" id="RHEA-COMP:10374"/>
        <dbReference type="ChEBI" id="CHEBI:15377"/>
        <dbReference type="ChEBI" id="CHEBI:15378"/>
        <dbReference type="ChEBI" id="CHEBI:28938"/>
        <dbReference type="ChEBI" id="CHEBI:74411"/>
        <dbReference type="ChEBI" id="CHEBI:82852"/>
        <dbReference type="EC" id="3.5.4.33"/>
    </reaction>
</comment>
<dbReference type="PROSITE" id="PS51747">
    <property type="entry name" value="CYT_DCMP_DEAMINASES_2"/>
    <property type="match status" value="1"/>
</dbReference>
<sequence>MAQSEEAYDEKWMKEAVNMAKQALGRGEVPVGCLLVYEDQIIGTGGNAANETKNATRHAEILALEEAMRWCDDKQLERGELFSQTKLFVTVEPCIMCAGALRIMGIKKVVYGCRNERFGGCGSILSVNSDELPSIGEPFECKAGLYADTAVQLLQEFYKGQNPNAPNPKIKASGMKDEGPQLQCPGDTDTKDQVETATPVK</sequence>
<comment type="function">
    <text evidence="2">Probably participates in deamination of adenosine-34 to inosine in many tRNAs.</text>
</comment>
<dbReference type="CDD" id="cd01285">
    <property type="entry name" value="nucleoside_deaminase"/>
    <property type="match status" value="1"/>
</dbReference>
<dbReference type="InParanoid" id="A0A7M7N6L0"/>
<dbReference type="EC" id="3.5.4.33" evidence="4"/>
<dbReference type="GO" id="GO:0052717">
    <property type="term" value="F:tRNA-specific adenosine-34 deaminase activity"/>
    <property type="evidence" value="ECO:0000318"/>
    <property type="project" value="GO_Central"/>
</dbReference>
<evidence type="ECO:0000256" key="3">
    <source>
        <dbReference type="ARBA" id="ARBA00010669"/>
    </source>
</evidence>
<dbReference type="OMA" id="PCQMCAG"/>
<dbReference type="InterPro" id="IPR016192">
    <property type="entry name" value="APOBEC/CMP_deaminase_Zn-bd"/>
</dbReference>
<organism evidence="15 16">
    <name type="scientific">Strongylocentrotus purpuratus</name>
    <name type="common">Purple sea urchin</name>
    <dbReference type="NCBI Taxonomy" id="7668"/>
    <lineage>
        <taxon>Eukaryota</taxon>
        <taxon>Metazoa</taxon>
        <taxon>Echinodermata</taxon>
        <taxon>Eleutherozoa</taxon>
        <taxon>Echinozoa</taxon>
        <taxon>Echinoidea</taxon>
        <taxon>Euechinoidea</taxon>
        <taxon>Echinacea</taxon>
        <taxon>Camarodonta</taxon>
        <taxon>Echinidea</taxon>
        <taxon>Strongylocentrotidae</taxon>
        <taxon>Strongylocentrotus</taxon>
    </lineage>
</organism>
<evidence type="ECO:0000256" key="9">
    <source>
        <dbReference type="ARBA" id="ARBA00022833"/>
    </source>
</evidence>
<evidence type="ECO:0000313" key="16">
    <source>
        <dbReference type="Proteomes" id="UP000007110"/>
    </source>
</evidence>
<dbReference type="PANTHER" id="PTHR11079">
    <property type="entry name" value="CYTOSINE DEAMINASE FAMILY MEMBER"/>
    <property type="match status" value="1"/>
</dbReference>
<dbReference type="Proteomes" id="UP000007110">
    <property type="component" value="Unassembled WGS sequence"/>
</dbReference>
<protein>
    <recommendedName>
        <fullName evidence="5">tRNA-specific adenosine deaminase 2</fullName>
        <ecNumber evidence="4">3.5.4.33</ecNumber>
    </recommendedName>
    <alternativeName>
        <fullName evidence="11">Deaminase domain-containing protein 1</fullName>
    </alternativeName>
    <alternativeName>
        <fullName evidence="10">tRNA-specific adenosine-34 deaminase subunit ADAT2</fullName>
    </alternativeName>
</protein>
<name>A0A7M7N6L0_STRPU</name>
<evidence type="ECO:0000256" key="12">
    <source>
        <dbReference type="ARBA" id="ARBA00048045"/>
    </source>
</evidence>
<dbReference type="GeneID" id="105441213"/>
<proteinExistence type="inferred from homology"/>
<comment type="similarity">
    <text evidence="3">Belongs to the cytidine and deoxycytidylate deaminase family. ADAT2 subfamily.</text>
</comment>
<comment type="cofactor">
    <cofactor evidence="1">
        <name>Zn(2+)</name>
        <dbReference type="ChEBI" id="CHEBI:29105"/>
    </cofactor>
</comment>
<keyword evidence="7" id="KW-0479">Metal-binding</keyword>
<dbReference type="SUPFAM" id="SSF53927">
    <property type="entry name" value="Cytidine deaminase-like"/>
    <property type="match status" value="1"/>
</dbReference>
<evidence type="ECO:0000313" key="15">
    <source>
        <dbReference type="EnsemblMetazoa" id="XP_030830804"/>
    </source>
</evidence>
<evidence type="ECO:0000259" key="14">
    <source>
        <dbReference type="PROSITE" id="PS51747"/>
    </source>
</evidence>
<evidence type="ECO:0000256" key="10">
    <source>
        <dbReference type="ARBA" id="ARBA00031817"/>
    </source>
</evidence>
<feature type="region of interest" description="Disordered" evidence="13">
    <location>
        <begin position="160"/>
        <end position="201"/>
    </location>
</feature>
<reference evidence="16" key="1">
    <citation type="submission" date="2015-02" db="EMBL/GenBank/DDBJ databases">
        <title>Genome sequencing for Strongylocentrotus purpuratus.</title>
        <authorList>
            <person name="Murali S."/>
            <person name="Liu Y."/>
            <person name="Vee V."/>
            <person name="English A."/>
            <person name="Wang M."/>
            <person name="Skinner E."/>
            <person name="Han Y."/>
            <person name="Muzny D.M."/>
            <person name="Worley K.C."/>
            <person name="Gibbs R.A."/>
        </authorList>
    </citation>
    <scope>NUCLEOTIDE SEQUENCE</scope>
</reference>
<dbReference type="FunFam" id="3.40.140.10:FF:000036">
    <property type="entry name" value="tRNA-specific adenosine deaminase 2"/>
    <property type="match status" value="1"/>
</dbReference>
<dbReference type="PROSITE" id="PS00903">
    <property type="entry name" value="CYT_DCMP_DEAMINASES_1"/>
    <property type="match status" value="1"/>
</dbReference>
<dbReference type="CTD" id="134637"/>
<dbReference type="Gene3D" id="3.40.140.10">
    <property type="entry name" value="Cytidine Deaminase, domain 2"/>
    <property type="match status" value="1"/>
</dbReference>
<dbReference type="GO" id="GO:0002100">
    <property type="term" value="P:tRNA wobble adenosine to inosine editing"/>
    <property type="evidence" value="ECO:0000318"/>
    <property type="project" value="GO_Central"/>
</dbReference>
<keyword evidence="9" id="KW-0862">Zinc</keyword>
<dbReference type="AlphaFoldDB" id="A0A7M7N6L0"/>
<dbReference type="GO" id="GO:0008270">
    <property type="term" value="F:zinc ion binding"/>
    <property type="evidence" value="ECO:0007669"/>
    <property type="project" value="InterPro"/>
</dbReference>
<dbReference type="KEGG" id="spu:105441213"/>
<dbReference type="RefSeq" id="XP_030830804.1">
    <property type="nucleotide sequence ID" value="XM_030974944.1"/>
</dbReference>
<evidence type="ECO:0000256" key="5">
    <source>
        <dbReference type="ARBA" id="ARBA00019216"/>
    </source>
</evidence>
<dbReference type="Pfam" id="PF00383">
    <property type="entry name" value="dCMP_cyt_deam_1"/>
    <property type="match status" value="1"/>
</dbReference>
<dbReference type="InterPro" id="IPR016193">
    <property type="entry name" value="Cytidine_deaminase-like"/>
</dbReference>
<evidence type="ECO:0000256" key="11">
    <source>
        <dbReference type="ARBA" id="ARBA00033441"/>
    </source>
</evidence>